<evidence type="ECO:0000256" key="1">
    <source>
        <dbReference type="SAM" id="SignalP"/>
    </source>
</evidence>
<gene>
    <name evidence="2" type="ORF">LQ384_18110</name>
</gene>
<feature type="signal peptide" evidence="1">
    <location>
        <begin position="1"/>
        <end position="21"/>
    </location>
</feature>
<organism evidence="2 3">
    <name type="scientific">Rhodococcus rhodochrous</name>
    <dbReference type="NCBI Taxonomy" id="1829"/>
    <lineage>
        <taxon>Bacteria</taxon>
        <taxon>Bacillati</taxon>
        <taxon>Actinomycetota</taxon>
        <taxon>Actinomycetes</taxon>
        <taxon>Mycobacteriales</taxon>
        <taxon>Nocardiaceae</taxon>
        <taxon>Rhodococcus</taxon>
    </lineage>
</organism>
<comment type="caution">
    <text evidence="2">The sequence shown here is derived from an EMBL/GenBank/DDBJ whole genome shotgun (WGS) entry which is preliminary data.</text>
</comment>
<reference evidence="2" key="1">
    <citation type="submission" date="2021-11" db="EMBL/GenBank/DDBJ databases">
        <title>Development of a sustainable strategy for remediation of hydrocarbon-contaminated territories based on the waste exchange concept.</title>
        <authorList>
            <person name="Elkin A."/>
        </authorList>
    </citation>
    <scope>NUCLEOTIDE SEQUENCE</scope>
    <source>
        <strain evidence="2">IEGM 757</strain>
    </source>
</reference>
<dbReference type="Proteomes" id="UP001198630">
    <property type="component" value="Unassembled WGS sequence"/>
</dbReference>
<dbReference type="AlphaFoldDB" id="A0AAW4XJ51"/>
<feature type="chain" id="PRO_5043834552" description="Ig-like domain-containing protein" evidence="1">
    <location>
        <begin position="22"/>
        <end position="172"/>
    </location>
</feature>
<evidence type="ECO:0000313" key="3">
    <source>
        <dbReference type="Proteomes" id="UP001198630"/>
    </source>
</evidence>
<dbReference type="EMBL" id="JAJNCO010000010">
    <property type="protein sequence ID" value="MCD2113028.1"/>
    <property type="molecule type" value="Genomic_DNA"/>
</dbReference>
<accession>A0AAW4XJ51</accession>
<name>A0AAW4XJ51_RHORH</name>
<proteinExistence type="predicted"/>
<keyword evidence="1" id="KW-0732">Signal</keyword>
<evidence type="ECO:0000313" key="2">
    <source>
        <dbReference type="EMBL" id="MCD2113028.1"/>
    </source>
</evidence>
<protein>
    <recommendedName>
        <fullName evidence="4">Ig-like domain-containing protein</fullName>
    </recommendedName>
</protein>
<sequence length="172" mass="17248">MRSIIRTAVLTTAVAAFTVTAPALGSAATADEVGYAFGVDGTSVTNTIINTTDGVLTCTTSLATAPGGVLPPIWEVTGPGQTLYASDQVQPGTTTQTITEVPDGSYVALATCVNADNTAMWASDYPGIGDILALFPLTAFAVQQSSTVLTVPTDAPAPPVPGLGLPAFGSSN</sequence>
<dbReference type="RefSeq" id="WP_230791613.1">
    <property type="nucleotide sequence ID" value="NZ_JAJNCO010000010.1"/>
</dbReference>
<evidence type="ECO:0008006" key="4">
    <source>
        <dbReference type="Google" id="ProtNLM"/>
    </source>
</evidence>